<comment type="caution">
    <text evidence="1">The sequence shown here is derived from an EMBL/GenBank/DDBJ whole genome shotgun (WGS) entry which is preliminary data.</text>
</comment>
<proteinExistence type="predicted"/>
<dbReference type="EMBL" id="CAGKOT010000003">
    <property type="protein sequence ID" value="CAB5327431.1"/>
    <property type="molecule type" value="Genomic_DNA"/>
</dbReference>
<reference evidence="1" key="1">
    <citation type="submission" date="2020-05" db="EMBL/GenBank/DDBJ databases">
        <authorList>
            <person name="Rincon C."/>
            <person name="Sanders R I."/>
            <person name="Robbins C."/>
            <person name="Chaturvedi A."/>
        </authorList>
    </citation>
    <scope>NUCLEOTIDE SEQUENCE</scope>
    <source>
        <strain evidence="1">CHB12</strain>
    </source>
</reference>
<name>A0A916E030_9GLOM</name>
<dbReference type="Proteomes" id="UP000684084">
    <property type="component" value="Unassembled WGS sequence"/>
</dbReference>
<gene>
    <name evidence="1" type="ORF">CHRIB12_LOCUS2695</name>
</gene>
<sequence>MPHMMKHTCTTESYERMTEFINRVTNILNESLPPFSYNYIGIANRSLGDHRLGLRFVSSVFSVPRSFSPSGSAIKIFSSFGSTIIKDYFE</sequence>
<evidence type="ECO:0000313" key="1">
    <source>
        <dbReference type="EMBL" id="CAB5327431.1"/>
    </source>
</evidence>
<protein>
    <submittedName>
        <fullName evidence="1">Uncharacterized protein</fullName>
    </submittedName>
</protein>
<organism evidence="1 2">
    <name type="scientific">Rhizophagus irregularis</name>
    <dbReference type="NCBI Taxonomy" id="588596"/>
    <lineage>
        <taxon>Eukaryota</taxon>
        <taxon>Fungi</taxon>
        <taxon>Fungi incertae sedis</taxon>
        <taxon>Mucoromycota</taxon>
        <taxon>Glomeromycotina</taxon>
        <taxon>Glomeromycetes</taxon>
        <taxon>Glomerales</taxon>
        <taxon>Glomeraceae</taxon>
        <taxon>Rhizophagus</taxon>
    </lineage>
</organism>
<evidence type="ECO:0000313" key="2">
    <source>
        <dbReference type="Proteomes" id="UP000684084"/>
    </source>
</evidence>
<accession>A0A916E030</accession>
<dbReference type="AlphaFoldDB" id="A0A916E030"/>